<dbReference type="Pfam" id="PF01546">
    <property type="entry name" value="Peptidase_M20"/>
    <property type="match status" value="1"/>
</dbReference>
<evidence type="ECO:0000256" key="1">
    <source>
        <dbReference type="ARBA" id="ARBA00022801"/>
    </source>
</evidence>
<keyword evidence="1 4" id="KW-0378">Hydrolase</keyword>
<feature type="binding site" evidence="2">
    <location>
        <position position="141"/>
    </location>
    <ligand>
        <name>Mn(2+)</name>
        <dbReference type="ChEBI" id="CHEBI:29035"/>
        <label>2</label>
    </ligand>
</feature>
<dbReference type="GO" id="GO:0046872">
    <property type="term" value="F:metal ion binding"/>
    <property type="evidence" value="ECO:0007669"/>
    <property type="project" value="UniProtKB-KW"/>
</dbReference>
<dbReference type="Gene3D" id="3.40.630.10">
    <property type="entry name" value="Zn peptidases"/>
    <property type="match status" value="1"/>
</dbReference>
<evidence type="ECO:0000256" key="2">
    <source>
        <dbReference type="PIRSR" id="PIRSR005962-1"/>
    </source>
</evidence>
<dbReference type="FunFam" id="3.30.70.360:FF:000001">
    <property type="entry name" value="N-acetyldiaminopimelate deacetylase"/>
    <property type="match status" value="1"/>
</dbReference>
<feature type="binding site" evidence="2">
    <location>
        <position position="106"/>
    </location>
    <ligand>
        <name>Mn(2+)</name>
        <dbReference type="ChEBI" id="CHEBI:29035"/>
        <label>2</label>
    </ligand>
</feature>
<proteinExistence type="predicted"/>
<dbReference type="SUPFAM" id="SSF55031">
    <property type="entry name" value="Bacterial exopeptidase dimerisation domain"/>
    <property type="match status" value="1"/>
</dbReference>
<evidence type="ECO:0000313" key="5">
    <source>
        <dbReference type="Proteomes" id="UP000433788"/>
    </source>
</evidence>
<dbReference type="PANTHER" id="PTHR11014:SF63">
    <property type="entry name" value="METALLOPEPTIDASE, PUTATIVE (AFU_ORTHOLOGUE AFUA_6G09600)-RELATED"/>
    <property type="match status" value="1"/>
</dbReference>
<dbReference type="Proteomes" id="UP000433788">
    <property type="component" value="Unassembled WGS sequence"/>
</dbReference>
<evidence type="ECO:0000259" key="3">
    <source>
        <dbReference type="Pfam" id="PF07687"/>
    </source>
</evidence>
<dbReference type="Pfam" id="PF07687">
    <property type="entry name" value="M20_dimer"/>
    <property type="match status" value="1"/>
</dbReference>
<feature type="binding site" evidence="2">
    <location>
        <position position="362"/>
    </location>
    <ligand>
        <name>Mn(2+)</name>
        <dbReference type="ChEBI" id="CHEBI:29035"/>
        <label>2</label>
    </ligand>
</feature>
<dbReference type="CDD" id="cd05666">
    <property type="entry name" value="M20_Acy1-like"/>
    <property type="match status" value="1"/>
</dbReference>
<keyword evidence="5" id="KW-1185">Reference proteome</keyword>
<name>A0A6N7QNR8_9GAMM</name>
<dbReference type="Gene3D" id="3.30.70.360">
    <property type="match status" value="1"/>
</dbReference>
<dbReference type="InterPro" id="IPR002933">
    <property type="entry name" value="Peptidase_M20"/>
</dbReference>
<feature type="binding site" evidence="2">
    <location>
        <position position="108"/>
    </location>
    <ligand>
        <name>Mn(2+)</name>
        <dbReference type="ChEBI" id="CHEBI:29035"/>
        <label>2</label>
    </ligand>
</feature>
<dbReference type="AlphaFoldDB" id="A0A6N7QNR8"/>
<keyword evidence="2" id="KW-0479">Metal-binding</keyword>
<protein>
    <submittedName>
        <fullName evidence="4">Amidohydrolase</fullName>
    </submittedName>
</protein>
<feature type="binding site" evidence="2">
    <location>
        <position position="167"/>
    </location>
    <ligand>
        <name>Mn(2+)</name>
        <dbReference type="ChEBI" id="CHEBI:29035"/>
        <label>2</label>
    </ligand>
</feature>
<dbReference type="SUPFAM" id="SSF53187">
    <property type="entry name" value="Zn-dependent exopeptidases"/>
    <property type="match status" value="1"/>
</dbReference>
<evidence type="ECO:0000313" key="4">
    <source>
        <dbReference type="EMBL" id="MRH78031.1"/>
    </source>
</evidence>
<dbReference type="GO" id="GO:0019877">
    <property type="term" value="P:diaminopimelate biosynthetic process"/>
    <property type="evidence" value="ECO:0007669"/>
    <property type="project" value="UniProtKB-ARBA"/>
</dbReference>
<dbReference type="EMBL" id="WJPP01000002">
    <property type="protein sequence ID" value="MRH78031.1"/>
    <property type="molecule type" value="Genomic_DNA"/>
</dbReference>
<reference evidence="4 5" key="1">
    <citation type="submission" date="2019-11" db="EMBL/GenBank/DDBJ databases">
        <authorList>
            <person name="Zhang X.Y."/>
        </authorList>
    </citation>
    <scope>NUCLEOTIDE SEQUENCE [LARGE SCALE GENOMIC DNA]</scope>
    <source>
        <strain evidence="4 5">C176</strain>
    </source>
</reference>
<dbReference type="PANTHER" id="PTHR11014">
    <property type="entry name" value="PEPTIDASE M20 FAMILY MEMBER"/>
    <property type="match status" value="1"/>
</dbReference>
<dbReference type="InterPro" id="IPR017439">
    <property type="entry name" value="Amidohydrolase"/>
</dbReference>
<gene>
    <name evidence="4" type="ORF">GH984_04865</name>
</gene>
<dbReference type="InterPro" id="IPR011650">
    <property type="entry name" value="Peptidase_M20_dimer"/>
</dbReference>
<organism evidence="4 5">
    <name type="scientific">Spiribacter salilacus</name>
    <dbReference type="NCBI Taxonomy" id="2664894"/>
    <lineage>
        <taxon>Bacteria</taxon>
        <taxon>Pseudomonadati</taxon>
        <taxon>Pseudomonadota</taxon>
        <taxon>Gammaproteobacteria</taxon>
        <taxon>Chromatiales</taxon>
        <taxon>Ectothiorhodospiraceae</taxon>
        <taxon>Spiribacter</taxon>
    </lineage>
</organism>
<comment type="caution">
    <text evidence="4">The sequence shown here is derived from an EMBL/GenBank/DDBJ whole genome shotgun (WGS) entry which is preliminary data.</text>
</comment>
<dbReference type="RefSeq" id="WP_153719070.1">
    <property type="nucleotide sequence ID" value="NZ_WJPP01000002.1"/>
</dbReference>
<dbReference type="InterPro" id="IPR036264">
    <property type="entry name" value="Bact_exopeptidase_dim_dom"/>
</dbReference>
<accession>A0A6N7QNR8</accession>
<keyword evidence="2" id="KW-0464">Manganese</keyword>
<sequence>MKENTQELQDFFVKKHETLTKWRQHLHQYPEVGFTEVETSAFIAEILQNMGLSADQGIGGTGLVATLEGDRPGPTVGLRADMDALPILEQTGLPYASKYDGIAHSCGHDGHMVMLLGAAEYLAKTRNFPGTVRFIFQPAEEALGGALAMLKDGLLKKWPLDQVFAVHNWPGIPVGQMAVQPGAVMASSDLFRIELNASGSHAALPHQGTDAIVAAATMISSIQTITSRSVNTQHPLVVSVTQVHGGDAVNVLPHQVILKGTIRTLDNDTLQFTHQRLAAIVDSTSSMYDIECTLSTEKAFPVTINTPNEAAFSKAVAGSLLGDENVITEYLPSMASEDFAYLLEEVPGSYAWVGNGRDVPLHHPEFDFNDDILPIGASYLASLVTNAGDLDRREKDALER</sequence>
<dbReference type="GO" id="GO:0050118">
    <property type="term" value="F:N-acetyldiaminopimelate deacetylase activity"/>
    <property type="evidence" value="ECO:0007669"/>
    <property type="project" value="UniProtKB-ARBA"/>
</dbReference>
<comment type="cofactor">
    <cofactor evidence="2">
        <name>Mn(2+)</name>
        <dbReference type="ChEBI" id="CHEBI:29035"/>
    </cofactor>
    <text evidence="2">The Mn(2+) ion enhances activity.</text>
</comment>
<feature type="domain" description="Peptidase M20 dimerisation" evidence="3">
    <location>
        <begin position="192"/>
        <end position="284"/>
    </location>
</feature>
<dbReference type="PIRSF" id="PIRSF005962">
    <property type="entry name" value="Pept_M20D_amidohydro"/>
    <property type="match status" value="1"/>
</dbReference>
<dbReference type="NCBIfam" id="TIGR01891">
    <property type="entry name" value="amidohydrolases"/>
    <property type="match status" value="1"/>
</dbReference>